<evidence type="ECO:0000313" key="11">
    <source>
        <dbReference type="Proteomes" id="UP001054846"/>
    </source>
</evidence>
<dbReference type="CDD" id="cd18746">
    <property type="entry name" value="PIN_VapC4-5_FitB-like"/>
    <property type="match status" value="1"/>
</dbReference>
<dbReference type="Gene3D" id="3.40.50.1010">
    <property type="entry name" value="5'-nuclease"/>
    <property type="match status" value="1"/>
</dbReference>
<dbReference type="InterPro" id="IPR029060">
    <property type="entry name" value="PIN-like_dom_sf"/>
</dbReference>
<keyword evidence="11" id="KW-1185">Reference proteome</keyword>
<dbReference type="InterPro" id="IPR002716">
    <property type="entry name" value="PIN_dom"/>
</dbReference>
<evidence type="ECO:0000259" key="9">
    <source>
        <dbReference type="Pfam" id="PF01850"/>
    </source>
</evidence>
<dbReference type="RefSeq" id="WP_230841009.1">
    <property type="nucleotide sequence ID" value="NZ_CP063845.1"/>
</dbReference>
<dbReference type="EMBL" id="CP063845">
    <property type="protein sequence ID" value="UFP93953.1"/>
    <property type="molecule type" value="Genomic_DNA"/>
</dbReference>
<feature type="binding site" evidence="8">
    <location>
        <position position="106"/>
    </location>
    <ligand>
        <name>Mg(2+)</name>
        <dbReference type="ChEBI" id="CHEBI:18420"/>
    </ligand>
</feature>
<organism evidence="10 11">
    <name type="scientific">Gloeobacter morelensis MG652769</name>
    <dbReference type="NCBI Taxonomy" id="2781736"/>
    <lineage>
        <taxon>Bacteria</taxon>
        <taxon>Bacillati</taxon>
        <taxon>Cyanobacteriota</taxon>
        <taxon>Cyanophyceae</taxon>
        <taxon>Gloeobacterales</taxon>
        <taxon>Gloeobacteraceae</taxon>
        <taxon>Gloeobacter</taxon>
        <taxon>Gloeobacter morelensis</taxon>
    </lineage>
</organism>
<comment type="function">
    <text evidence="8">Toxic component of a toxin-antitoxin (TA) system. An RNase.</text>
</comment>
<evidence type="ECO:0000256" key="5">
    <source>
        <dbReference type="ARBA" id="ARBA00022801"/>
    </source>
</evidence>
<dbReference type="SUPFAM" id="SSF88723">
    <property type="entry name" value="PIN domain-like"/>
    <property type="match status" value="1"/>
</dbReference>
<evidence type="ECO:0000256" key="1">
    <source>
        <dbReference type="ARBA" id="ARBA00001946"/>
    </source>
</evidence>
<reference evidence="10 11" key="1">
    <citation type="journal article" date="2021" name="Genome Biol. Evol.">
        <title>Complete Genome Sequencing of a Novel Gloeobacter Species from a Waterfall Cave in Mexico.</title>
        <authorList>
            <person name="Saw J.H."/>
            <person name="Cardona T."/>
            <person name="Montejano G."/>
        </authorList>
    </citation>
    <scope>NUCLEOTIDE SEQUENCE [LARGE SCALE GENOMIC DNA]</scope>
    <source>
        <strain evidence="10">MG652769</strain>
    </source>
</reference>
<keyword evidence="8" id="KW-0800">Toxin</keyword>
<sequence>MNGFLLDTNVISELRKPQCHPGVQAWSDLQPAGVLYLSAVTIAEIRFGIEQLPDPSRQAVLMLWLNEHLRRWFAGRILEVDEEVILEWRRMVGRGRAVGHTFSQPDLFIAATASVHGLCVATRNVRDFQIAQVAVYDPWSHLL</sequence>
<dbReference type="PANTHER" id="PTHR33653:SF1">
    <property type="entry name" value="RIBONUCLEASE VAPC2"/>
    <property type="match status" value="1"/>
</dbReference>
<dbReference type="Proteomes" id="UP001054846">
    <property type="component" value="Chromosome"/>
</dbReference>
<evidence type="ECO:0000256" key="2">
    <source>
        <dbReference type="ARBA" id="ARBA00022649"/>
    </source>
</evidence>
<dbReference type="InterPro" id="IPR050556">
    <property type="entry name" value="Type_II_TA_system_RNase"/>
</dbReference>
<accession>A0ABY3PJZ9</accession>
<keyword evidence="3 8" id="KW-0540">Nuclease</keyword>
<name>A0ABY3PJZ9_9CYAN</name>
<dbReference type="HAMAP" id="MF_00265">
    <property type="entry name" value="VapC_Nob1"/>
    <property type="match status" value="1"/>
</dbReference>
<keyword evidence="2 8" id="KW-1277">Toxin-antitoxin system</keyword>
<dbReference type="EC" id="3.1.-.-" evidence="8"/>
<keyword evidence="5 8" id="KW-0378">Hydrolase</keyword>
<proteinExistence type="inferred from homology"/>
<evidence type="ECO:0000256" key="4">
    <source>
        <dbReference type="ARBA" id="ARBA00022723"/>
    </source>
</evidence>
<keyword evidence="4 8" id="KW-0479">Metal-binding</keyword>
<comment type="cofactor">
    <cofactor evidence="1 8">
        <name>Mg(2+)</name>
        <dbReference type="ChEBI" id="CHEBI:18420"/>
    </cofactor>
</comment>
<evidence type="ECO:0000313" key="10">
    <source>
        <dbReference type="EMBL" id="UFP93953.1"/>
    </source>
</evidence>
<feature type="binding site" evidence="8">
    <location>
        <position position="7"/>
    </location>
    <ligand>
        <name>Mg(2+)</name>
        <dbReference type="ChEBI" id="CHEBI:18420"/>
    </ligand>
</feature>
<evidence type="ECO:0000256" key="7">
    <source>
        <dbReference type="ARBA" id="ARBA00038093"/>
    </source>
</evidence>
<dbReference type="Pfam" id="PF01850">
    <property type="entry name" value="PIN"/>
    <property type="match status" value="1"/>
</dbReference>
<protein>
    <recommendedName>
        <fullName evidence="8">Ribonuclease VapC</fullName>
        <shortName evidence="8">RNase VapC</shortName>
        <ecNumber evidence="8">3.1.-.-</ecNumber>
    </recommendedName>
    <alternativeName>
        <fullName evidence="8">Toxin VapC</fullName>
    </alternativeName>
</protein>
<keyword evidence="6 8" id="KW-0460">Magnesium</keyword>
<evidence type="ECO:0000256" key="3">
    <source>
        <dbReference type="ARBA" id="ARBA00022722"/>
    </source>
</evidence>
<gene>
    <name evidence="8" type="primary">vapC</name>
    <name evidence="10" type="ORF">ISF26_19625</name>
</gene>
<comment type="similarity">
    <text evidence="7 8">Belongs to the PINc/VapC protein family.</text>
</comment>
<evidence type="ECO:0000256" key="6">
    <source>
        <dbReference type="ARBA" id="ARBA00022842"/>
    </source>
</evidence>
<dbReference type="InterPro" id="IPR022907">
    <property type="entry name" value="VapC_family"/>
</dbReference>
<evidence type="ECO:0000256" key="8">
    <source>
        <dbReference type="HAMAP-Rule" id="MF_00265"/>
    </source>
</evidence>
<feature type="domain" description="PIN" evidence="9">
    <location>
        <begin position="5"/>
        <end position="126"/>
    </location>
</feature>
<dbReference type="PANTHER" id="PTHR33653">
    <property type="entry name" value="RIBONUCLEASE VAPC2"/>
    <property type="match status" value="1"/>
</dbReference>